<reference evidence="2 3" key="1">
    <citation type="submission" date="2019-11" db="EMBL/GenBank/DDBJ databases">
        <title>Draft genome of Amycolatopsis RM579.</title>
        <authorList>
            <person name="Duangmal K."/>
            <person name="Mingma R."/>
        </authorList>
    </citation>
    <scope>NUCLEOTIDE SEQUENCE [LARGE SCALE GENOMIC DNA]</scope>
    <source>
        <strain evidence="2 3">RM579</strain>
    </source>
</reference>
<accession>A0A6N7YYP9</accession>
<sequence length="87" mass="9239">MLHGVLLAGAIVFWLPVLVPRKGFPEPARGVYLFLAAPSLDLAAVYLVIAGHEAGGLAMIVGMMPLCLAAVGVAWRWIVREEQEAAS</sequence>
<evidence type="ECO:0000256" key="1">
    <source>
        <dbReference type="SAM" id="Phobius"/>
    </source>
</evidence>
<dbReference type="EMBL" id="WMBA01000042">
    <property type="protein sequence ID" value="MTD57002.1"/>
    <property type="molecule type" value="Genomic_DNA"/>
</dbReference>
<gene>
    <name evidence="2" type="ORF">GKO32_23945</name>
</gene>
<dbReference type="AlphaFoldDB" id="A0A6N7YYP9"/>
<evidence type="ECO:0000313" key="2">
    <source>
        <dbReference type="EMBL" id="MTD57002.1"/>
    </source>
</evidence>
<keyword evidence="3" id="KW-1185">Reference proteome</keyword>
<dbReference type="OrthoDB" id="4329210at2"/>
<feature type="transmembrane region" description="Helical" evidence="1">
    <location>
        <begin position="56"/>
        <end position="78"/>
    </location>
</feature>
<keyword evidence="1" id="KW-0472">Membrane</keyword>
<proteinExistence type="predicted"/>
<name>A0A6N7YYP9_9PSEU</name>
<keyword evidence="1" id="KW-1133">Transmembrane helix</keyword>
<comment type="caution">
    <text evidence="2">The sequence shown here is derived from an EMBL/GenBank/DDBJ whole genome shotgun (WGS) entry which is preliminary data.</text>
</comment>
<evidence type="ECO:0000313" key="3">
    <source>
        <dbReference type="Proteomes" id="UP000440096"/>
    </source>
</evidence>
<keyword evidence="1" id="KW-0812">Transmembrane</keyword>
<organism evidence="2 3">
    <name type="scientific">Amycolatopsis pithecellobii</name>
    <dbReference type="NCBI Taxonomy" id="664692"/>
    <lineage>
        <taxon>Bacteria</taxon>
        <taxon>Bacillati</taxon>
        <taxon>Actinomycetota</taxon>
        <taxon>Actinomycetes</taxon>
        <taxon>Pseudonocardiales</taxon>
        <taxon>Pseudonocardiaceae</taxon>
        <taxon>Amycolatopsis</taxon>
    </lineage>
</organism>
<protein>
    <submittedName>
        <fullName evidence="2">Uncharacterized protein</fullName>
    </submittedName>
</protein>
<feature type="transmembrane region" description="Helical" evidence="1">
    <location>
        <begin position="31"/>
        <end position="49"/>
    </location>
</feature>
<dbReference type="Proteomes" id="UP000440096">
    <property type="component" value="Unassembled WGS sequence"/>
</dbReference>